<dbReference type="InterPro" id="IPR036291">
    <property type="entry name" value="NAD(P)-bd_dom_sf"/>
</dbReference>
<dbReference type="GO" id="GO:0016491">
    <property type="term" value="F:oxidoreductase activity"/>
    <property type="evidence" value="ECO:0007669"/>
    <property type="project" value="UniProtKB-KW"/>
</dbReference>
<comment type="similarity">
    <text evidence="1">Belongs to the short-chain dehydrogenases/reductases (SDR) family.</text>
</comment>
<evidence type="ECO:0000256" key="1">
    <source>
        <dbReference type="ARBA" id="ARBA00006484"/>
    </source>
</evidence>
<dbReference type="InterPro" id="IPR020904">
    <property type="entry name" value="Sc_DH/Rdtase_CS"/>
</dbReference>
<proteinExistence type="inferred from homology"/>
<organism evidence="3 4">
    <name type="scientific">Phreatobacter aquaticus</name>
    <dbReference type="NCBI Taxonomy" id="2570229"/>
    <lineage>
        <taxon>Bacteria</taxon>
        <taxon>Pseudomonadati</taxon>
        <taxon>Pseudomonadota</taxon>
        <taxon>Alphaproteobacteria</taxon>
        <taxon>Hyphomicrobiales</taxon>
        <taxon>Phreatobacteraceae</taxon>
        <taxon>Phreatobacter</taxon>
    </lineage>
</organism>
<dbReference type="PANTHER" id="PTHR24321:SF14">
    <property type="entry name" value="SHORT-CHAIN TYPE DEHYDROGENASE_REDUCTASE BLR2146-RELATED"/>
    <property type="match status" value="1"/>
</dbReference>
<dbReference type="Gene3D" id="3.40.50.720">
    <property type="entry name" value="NAD(P)-binding Rossmann-like Domain"/>
    <property type="match status" value="1"/>
</dbReference>
<dbReference type="KEGG" id="paqt:E8L99_09270"/>
<dbReference type="FunFam" id="3.40.50.720:FF:000084">
    <property type="entry name" value="Short-chain dehydrogenase reductase"/>
    <property type="match status" value="1"/>
</dbReference>
<dbReference type="PRINTS" id="PR00081">
    <property type="entry name" value="GDHRDH"/>
</dbReference>
<dbReference type="InterPro" id="IPR002347">
    <property type="entry name" value="SDR_fam"/>
</dbReference>
<dbReference type="OrthoDB" id="9804774at2"/>
<dbReference type="AlphaFoldDB" id="A0A4D7QKS0"/>
<dbReference type="PROSITE" id="PS00061">
    <property type="entry name" value="ADH_SHORT"/>
    <property type="match status" value="1"/>
</dbReference>
<evidence type="ECO:0000256" key="2">
    <source>
        <dbReference type="ARBA" id="ARBA00023002"/>
    </source>
</evidence>
<sequence length="260" mass="27157">MTEKTYWAGKRAIVTAGAAGIGLSIAEALHKEGVKVWICDVAADKLAEAKAKLPGIGAVVCDVADPAAVDSFVAEAVAGMGGLDFLINNAGIAGPAAPVEEISTEDWLRTMAINVNGQFFVARAAVPHLKKNGEGVIVCMASVAGKYAFPLRSPYASSKAAVISFARGLSVELGPHKIRVNAIAPGVVSGDRIQRVFTDRAKTRGITYEEMEALALKAVSLKTMVDPEEIAELVKFLCAPTGRAITGQVLSICGGLEYTE</sequence>
<dbReference type="CDD" id="cd05233">
    <property type="entry name" value="SDR_c"/>
    <property type="match status" value="1"/>
</dbReference>
<accession>A0A4D7QKS0</accession>
<dbReference type="PANTHER" id="PTHR24321">
    <property type="entry name" value="DEHYDROGENASES, SHORT CHAIN"/>
    <property type="match status" value="1"/>
</dbReference>
<gene>
    <name evidence="3" type="ORF">E8L99_09270</name>
</gene>
<reference evidence="3 4" key="1">
    <citation type="submission" date="2019-04" db="EMBL/GenBank/DDBJ databases">
        <title>Phreatobacter aquaticus sp. nov.</title>
        <authorList>
            <person name="Choi A."/>
            <person name="Baek K."/>
        </authorList>
    </citation>
    <scope>NUCLEOTIDE SEQUENCE [LARGE SCALE GENOMIC DNA]</scope>
    <source>
        <strain evidence="3 4">NMCR1094</strain>
    </source>
</reference>
<evidence type="ECO:0000313" key="4">
    <source>
        <dbReference type="Proteomes" id="UP000298588"/>
    </source>
</evidence>
<dbReference type="RefSeq" id="WP_137099268.1">
    <property type="nucleotide sequence ID" value="NZ_CP039865.1"/>
</dbReference>
<dbReference type="SUPFAM" id="SSF51735">
    <property type="entry name" value="NAD(P)-binding Rossmann-fold domains"/>
    <property type="match status" value="1"/>
</dbReference>
<dbReference type="Pfam" id="PF13561">
    <property type="entry name" value="adh_short_C2"/>
    <property type="match status" value="1"/>
</dbReference>
<name>A0A4D7QKS0_9HYPH</name>
<keyword evidence="2" id="KW-0560">Oxidoreductase</keyword>
<protein>
    <submittedName>
        <fullName evidence="3">SDR family oxidoreductase</fullName>
    </submittedName>
</protein>
<dbReference type="NCBIfam" id="NF009466">
    <property type="entry name" value="PRK12826.1-2"/>
    <property type="match status" value="1"/>
</dbReference>
<keyword evidence="4" id="KW-1185">Reference proteome</keyword>
<evidence type="ECO:0000313" key="3">
    <source>
        <dbReference type="EMBL" id="QCK85936.1"/>
    </source>
</evidence>
<dbReference type="PRINTS" id="PR00080">
    <property type="entry name" value="SDRFAMILY"/>
</dbReference>
<dbReference type="EMBL" id="CP039865">
    <property type="protein sequence ID" value="QCK85936.1"/>
    <property type="molecule type" value="Genomic_DNA"/>
</dbReference>
<dbReference type="Proteomes" id="UP000298588">
    <property type="component" value="Chromosome"/>
</dbReference>